<feature type="transmembrane region" description="Helical" evidence="7">
    <location>
        <begin position="53"/>
        <end position="69"/>
    </location>
</feature>
<evidence type="ECO:0000313" key="8">
    <source>
        <dbReference type="EMBL" id="KQL46734.1"/>
    </source>
</evidence>
<name>A0ABR5N7X4_BRECH</name>
<evidence type="ECO:0000256" key="1">
    <source>
        <dbReference type="ARBA" id="ARBA00004651"/>
    </source>
</evidence>
<evidence type="ECO:0000256" key="3">
    <source>
        <dbReference type="ARBA" id="ARBA00022475"/>
    </source>
</evidence>
<dbReference type="EMBL" id="LJJB01000010">
    <property type="protein sequence ID" value="KQL46734.1"/>
    <property type="molecule type" value="Genomic_DNA"/>
</dbReference>
<evidence type="ECO:0000256" key="7">
    <source>
        <dbReference type="SAM" id="Phobius"/>
    </source>
</evidence>
<feature type="transmembrane region" description="Helical" evidence="7">
    <location>
        <begin position="238"/>
        <end position="255"/>
    </location>
</feature>
<feature type="transmembrane region" description="Helical" evidence="7">
    <location>
        <begin position="114"/>
        <end position="132"/>
    </location>
</feature>
<keyword evidence="5 7" id="KW-1133">Transmembrane helix</keyword>
<dbReference type="RefSeq" id="WP_055745832.1">
    <property type="nucleotide sequence ID" value="NZ_LJJB01000010.1"/>
</dbReference>
<feature type="transmembrane region" description="Helical" evidence="7">
    <location>
        <begin position="299"/>
        <end position="320"/>
    </location>
</feature>
<comment type="caution">
    <text evidence="8">The sequence shown here is derived from an EMBL/GenBank/DDBJ whole genome shotgun (WGS) entry which is preliminary data.</text>
</comment>
<protein>
    <recommendedName>
        <fullName evidence="10">Sulfate exporter family transporter</fullName>
    </recommendedName>
</protein>
<keyword evidence="6 7" id="KW-0472">Membrane</keyword>
<evidence type="ECO:0000256" key="4">
    <source>
        <dbReference type="ARBA" id="ARBA00022692"/>
    </source>
</evidence>
<feature type="transmembrane region" description="Helical" evidence="7">
    <location>
        <begin position="144"/>
        <end position="166"/>
    </location>
</feature>
<evidence type="ECO:0000313" key="9">
    <source>
        <dbReference type="Proteomes" id="UP000051063"/>
    </source>
</evidence>
<accession>A0ABR5N7X4</accession>
<feature type="transmembrane region" description="Helical" evidence="7">
    <location>
        <begin position="172"/>
        <end position="193"/>
    </location>
</feature>
<evidence type="ECO:0000256" key="6">
    <source>
        <dbReference type="ARBA" id="ARBA00023136"/>
    </source>
</evidence>
<reference evidence="8 9" key="1">
    <citation type="submission" date="2015-09" db="EMBL/GenBank/DDBJ databases">
        <title>Genome sequencing project for genomic taxonomy and phylogenomics of Bacillus-like bacteria.</title>
        <authorList>
            <person name="Liu B."/>
            <person name="Wang J."/>
            <person name="Zhu Y."/>
            <person name="Liu G."/>
            <person name="Chen Q."/>
            <person name="Chen Z."/>
            <person name="Lan J."/>
            <person name="Che J."/>
            <person name="Ge C."/>
            <person name="Shi H."/>
            <person name="Pan Z."/>
            <person name="Liu X."/>
        </authorList>
    </citation>
    <scope>NUCLEOTIDE SEQUENCE [LARGE SCALE GENOMIC DNA]</scope>
    <source>
        <strain evidence="8 9">DSM 8552</strain>
    </source>
</reference>
<evidence type="ECO:0000256" key="2">
    <source>
        <dbReference type="ARBA" id="ARBA00007977"/>
    </source>
</evidence>
<sequence length="351" mass="37268">MTTHIKGNVPVDRSAGAAKASSRFSSRSLWIGGVAFTFLIALLGYGLSRIPGFDHVGPLACAIVIAVVYRQFWGYPEAMRSGIQFSAKRLLRLAIILYGLKLNIDVVLHQGLGLLVYDAGVIVFAILLTVLLAKWLKAEPSLSLMLGVGTGVCGAAAIAAVSPIIQAKEEDTAIGVGIIALVGTVFSILYTVLRPYLPLTPVEYGIWSGISLHEIAHVALAAAPAGQDGLAMGLLAKLGRVLLLVPLCFILMYWMKRTGKVQGGAKIEFPWFLIGFLVMSVFGSYVLGSLIPVSEGFQAGVSNVTTFVLTMAMVGLGLNVNLRALRTKAARPLIAMSITSVLLSVLSFLLI</sequence>
<keyword evidence="4 7" id="KW-0812">Transmembrane</keyword>
<dbReference type="Proteomes" id="UP000051063">
    <property type="component" value="Unassembled WGS sequence"/>
</dbReference>
<evidence type="ECO:0008006" key="10">
    <source>
        <dbReference type="Google" id="ProtNLM"/>
    </source>
</evidence>
<comment type="subcellular location">
    <subcellularLocation>
        <location evidence="1">Cell membrane</location>
        <topology evidence="1">Multi-pass membrane protein</topology>
    </subcellularLocation>
</comment>
<keyword evidence="9" id="KW-1185">Reference proteome</keyword>
<dbReference type="Pfam" id="PF03601">
    <property type="entry name" value="Cons_hypoth698"/>
    <property type="match status" value="1"/>
</dbReference>
<feature type="transmembrane region" description="Helical" evidence="7">
    <location>
        <begin position="332"/>
        <end position="350"/>
    </location>
</feature>
<evidence type="ECO:0000256" key="5">
    <source>
        <dbReference type="ARBA" id="ARBA00022989"/>
    </source>
</evidence>
<proteinExistence type="inferred from homology"/>
<feature type="transmembrane region" description="Helical" evidence="7">
    <location>
        <begin position="267"/>
        <end position="287"/>
    </location>
</feature>
<gene>
    <name evidence="8" type="ORF">AN963_17640</name>
</gene>
<comment type="similarity">
    <text evidence="2">Belongs to the UPF0324 family.</text>
</comment>
<keyword evidence="3" id="KW-1003">Cell membrane</keyword>
<dbReference type="PANTHER" id="PTHR30106">
    <property type="entry name" value="INNER MEMBRANE PROTEIN YEIH-RELATED"/>
    <property type="match status" value="1"/>
</dbReference>
<feature type="transmembrane region" description="Helical" evidence="7">
    <location>
        <begin position="29"/>
        <end position="47"/>
    </location>
</feature>
<dbReference type="InterPro" id="IPR018383">
    <property type="entry name" value="UPF0324_pro"/>
</dbReference>
<organism evidence="8 9">
    <name type="scientific">Brevibacillus choshinensis</name>
    <dbReference type="NCBI Taxonomy" id="54911"/>
    <lineage>
        <taxon>Bacteria</taxon>
        <taxon>Bacillati</taxon>
        <taxon>Bacillota</taxon>
        <taxon>Bacilli</taxon>
        <taxon>Bacillales</taxon>
        <taxon>Paenibacillaceae</taxon>
        <taxon>Brevibacillus</taxon>
    </lineage>
</organism>
<dbReference type="PANTHER" id="PTHR30106:SF2">
    <property type="entry name" value="UPF0324 INNER MEMBRANE PROTEIN YEIH"/>
    <property type="match status" value="1"/>
</dbReference>